<evidence type="ECO:0000313" key="6">
    <source>
        <dbReference type="Proteomes" id="UP000831684"/>
    </source>
</evidence>
<dbReference type="RefSeq" id="WP_244451276.1">
    <property type="nucleotide sequence ID" value="NZ_CP083241.1"/>
</dbReference>
<evidence type="ECO:0000313" key="5">
    <source>
        <dbReference type="EMBL" id="UOK73661.1"/>
    </source>
</evidence>
<dbReference type="Gene3D" id="1.10.1040.10">
    <property type="entry name" value="N-(1-d-carboxylethyl)-l-norvaline Dehydrogenase, domain 2"/>
    <property type="match status" value="1"/>
</dbReference>
<gene>
    <name evidence="5" type="ORF">K9D25_22690</name>
</gene>
<keyword evidence="2" id="KW-0520">NAD</keyword>
<dbReference type="PANTHER" id="PTHR43362">
    <property type="entry name" value="MANNITOL DEHYDROGENASE DSF1-RELATED"/>
    <property type="match status" value="1"/>
</dbReference>
<reference evidence="5" key="1">
    <citation type="submission" date="2021-09" db="EMBL/GenBank/DDBJ databases">
        <title>Network and meta-omics reveal the key degrader and cooperation patterns in an efficient 1,4-dioxane-degrading microbial community.</title>
        <authorList>
            <person name="Dai C."/>
        </authorList>
    </citation>
    <scope>NUCLEOTIDE SEQUENCE</scope>
    <source>
        <strain evidence="5">ZM13</strain>
        <plasmid evidence="5">pB</plasmid>
    </source>
</reference>
<dbReference type="KEGG" id="apol:K9D25_22690"/>
<dbReference type="InterPro" id="IPR013118">
    <property type="entry name" value="Mannitol_DH_C"/>
</dbReference>
<dbReference type="GO" id="GO:0019594">
    <property type="term" value="P:mannitol metabolic process"/>
    <property type="evidence" value="ECO:0007669"/>
    <property type="project" value="InterPro"/>
</dbReference>
<dbReference type="EMBL" id="CP083241">
    <property type="protein sequence ID" value="UOK73661.1"/>
    <property type="molecule type" value="Genomic_DNA"/>
</dbReference>
<dbReference type="Pfam" id="PF01232">
    <property type="entry name" value="Mannitol_dh"/>
    <property type="match status" value="1"/>
</dbReference>
<dbReference type="SUPFAM" id="SSF48179">
    <property type="entry name" value="6-phosphogluconate dehydrogenase C-terminal domain-like"/>
    <property type="match status" value="1"/>
</dbReference>
<organism evidence="5 6">
    <name type="scientific">Ancylobacter polymorphus</name>
    <dbReference type="NCBI Taxonomy" id="223390"/>
    <lineage>
        <taxon>Bacteria</taxon>
        <taxon>Pseudomonadati</taxon>
        <taxon>Pseudomonadota</taxon>
        <taxon>Alphaproteobacteria</taxon>
        <taxon>Hyphomicrobiales</taxon>
        <taxon>Xanthobacteraceae</taxon>
        <taxon>Ancylobacter</taxon>
    </lineage>
</organism>
<dbReference type="InterPro" id="IPR000669">
    <property type="entry name" value="Mannitol_DH"/>
</dbReference>
<dbReference type="InterPro" id="IPR023027">
    <property type="entry name" value="Mannitol_DH_CS"/>
</dbReference>
<dbReference type="InterPro" id="IPR008927">
    <property type="entry name" value="6-PGluconate_DH-like_C_sf"/>
</dbReference>
<evidence type="ECO:0000256" key="1">
    <source>
        <dbReference type="ARBA" id="ARBA00023002"/>
    </source>
</evidence>
<dbReference type="Proteomes" id="UP000831684">
    <property type="component" value="Plasmid pB"/>
</dbReference>
<name>A0A9E6ZXS5_9HYPH</name>
<dbReference type="Gene3D" id="3.40.50.720">
    <property type="entry name" value="NAD(P)-binding Rossmann-like Domain"/>
    <property type="match status" value="1"/>
</dbReference>
<dbReference type="Pfam" id="PF08125">
    <property type="entry name" value="Mannitol_dh_C"/>
    <property type="match status" value="1"/>
</dbReference>
<evidence type="ECO:0000259" key="3">
    <source>
        <dbReference type="Pfam" id="PF01232"/>
    </source>
</evidence>
<protein>
    <submittedName>
        <fullName evidence="5">Mannitol dehydrogenase family protein</fullName>
    </submittedName>
</protein>
<dbReference type="PROSITE" id="PS00974">
    <property type="entry name" value="MANNITOL_DHGENASE"/>
    <property type="match status" value="1"/>
</dbReference>
<dbReference type="GO" id="GO:0016616">
    <property type="term" value="F:oxidoreductase activity, acting on the CH-OH group of donors, NAD or NADP as acceptor"/>
    <property type="evidence" value="ECO:0007669"/>
    <property type="project" value="TreeGrafter"/>
</dbReference>
<geneLocation type="plasmid" evidence="5 6">
    <name>pB</name>
</geneLocation>
<dbReference type="SUPFAM" id="SSF51735">
    <property type="entry name" value="NAD(P)-binding Rossmann-fold domains"/>
    <property type="match status" value="1"/>
</dbReference>
<dbReference type="PRINTS" id="PR00084">
    <property type="entry name" value="MTLDHDRGNASE"/>
</dbReference>
<proteinExistence type="predicted"/>
<dbReference type="InterPro" id="IPR036291">
    <property type="entry name" value="NAD(P)-bd_dom_sf"/>
</dbReference>
<dbReference type="InterPro" id="IPR013328">
    <property type="entry name" value="6PGD_dom2"/>
</dbReference>
<accession>A0A9E6ZXS5</accession>
<feature type="domain" description="Mannitol dehydrogenase N-terminal" evidence="3">
    <location>
        <begin position="32"/>
        <end position="278"/>
    </location>
</feature>
<evidence type="ECO:0000259" key="4">
    <source>
        <dbReference type="Pfam" id="PF08125"/>
    </source>
</evidence>
<feature type="domain" description="Mannitol dehydrogenase C-terminal" evidence="4">
    <location>
        <begin position="288"/>
        <end position="480"/>
    </location>
</feature>
<keyword evidence="5" id="KW-0614">Plasmid</keyword>
<sequence>MTARPRLSDAALNRLPADIARPGYDRAESRIGIVHLGIGAFHRAHQAVFVDDRLAAGERDWAILGASLRAGDTRDALGPQDGLYTLSERDGAGERLRVIGSVSRLLVAPEAPDALLAAMASPQVRIVSLTVTEKGYCHDPATGDLRADHPDIVRDLASPGRPRSAPGFLVEALARRRAAGIAPFTVLCCDNLPANGRLVRRVASQLAGLRDGGLGRFVANEVAFPCTMVDRIVPATTPADRDAVAARLGVADAWPVVTEPFRQWVIEDGFPGGRPRFEESGAELVADAEPFEKMKLRLLNGAHSALAYLGYLGGYRTVAEAIRAPGFEPFIRGLMDDEVTPTLRVPARTDLSAYKAALRQRFANPALHHRTCQIAMDGSQKLPQRLLETIRERLASGAPIPRLALAVAAWMRFVTGIDEQGQAIDVRDPLAARLRALADAAGPSAEALVPALLGVREIFDPDLAADPRFVDAVRTALSTLYRHGAGRTVARYAFRPEA</sequence>
<keyword evidence="1" id="KW-0560">Oxidoreductase</keyword>
<evidence type="ECO:0000256" key="2">
    <source>
        <dbReference type="ARBA" id="ARBA00023027"/>
    </source>
</evidence>
<dbReference type="PANTHER" id="PTHR43362:SF1">
    <property type="entry name" value="MANNITOL DEHYDROGENASE 2-RELATED"/>
    <property type="match status" value="1"/>
</dbReference>
<dbReference type="InterPro" id="IPR013131">
    <property type="entry name" value="Mannitol_DH_N"/>
</dbReference>
<dbReference type="AlphaFoldDB" id="A0A9E6ZXS5"/>
<dbReference type="InterPro" id="IPR050988">
    <property type="entry name" value="Mannitol_DH/Oxidoreductase"/>
</dbReference>